<evidence type="ECO:0000256" key="6">
    <source>
        <dbReference type="ARBA" id="ARBA00022882"/>
    </source>
</evidence>
<evidence type="ECO:0000256" key="11">
    <source>
        <dbReference type="ARBA" id="ARBA00023303"/>
    </source>
</evidence>
<dbReference type="Gene3D" id="1.20.120.350">
    <property type="entry name" value="Voltage-gated potassium channels. Chain C"/>
    <property type="match status" value="1"/>
</dbReference>
<evidence type="ECO:0000256" key="7">
    <source>
        <dbReference type="ARBA" id="ARBA00022958"/>
    </source>
</evidence>
<keyword evidence="3" id="KW-0633">Potassium transport</keyword>
<dbReference type="PRINTS" id="PR00169">
    <property type="entry name" value="KCHANNEL"/>
</dbReference>
<keyword evidence="10 12" id="KW-0472">Membrane</keyword>
<reference evidence="14 15" key="1">
    <citation type="submission" date="2021-06" db="EMBL/GenBank/DDBJ databases">
        <title>Complete genome of Haloferula helveola possessing various polysaccharide degrading enzymes.</title>
        <authorList>
            <person name="Takami H."/>
            <person name="Huang C."/>
            <person name="Hamasaki K."/>
        </authorList>
    </citation>
    <scope>NUCLEOTIDE SEQUENCE [LARGE SCALE GENOMIC DNA]</scope>
    <source>
        <strain evidence="14 15">CN-1</strain>
    </source>
</reference>
<evidence type="ECO:0000256" key="3">
    <source>
        <dbReference type="ARBA" id="ARBA00022538"/>
    </source>
</evidence>
<evidence type="ECO:0000256" key="8">
    <source>
        <dbReference type="ARBA" id="ARBA00022989"/>
    </source>
</evidence>
<keyword evidence="4 12" id="KW-0812">Transmembrane</keyword>
<feature type="transmembrane region" description="Helical" evidence="12">
    <location>
        <begin position="200"/>
        <end position="223"/>
    </location>
</feature>
<dbReference type="PANTHER" id="PTHR11537:SF254">
    <property type="entry name" value="POTASSIUM VOLTAGE-GATED CHANNEL PROTEIN SHAB"/>
    <property type="match status" value="1"/>
</dbReference>
<dbReference type="EMBL" id="AP024702">
    <property type="protein sequence ID" value="BCX47781.1"/>
    <property type="molecule type" value="Genomic_DNA"/>
</dbReference>
<evidence type="ECO:0000259" key="13">
    <source>
        <dbReference type="Pfam" id="PF00520"/>
    </source>
</evidence>
<keyword evidence="9" id="KW-0406">Ion transport</keyword>
<evidence type="ECO:0000256" key="1">
    <source>
        <dbReference type="ARBA" id="ARBA00004141"/>
    </source>
</evidence>
<evidence type="ECO:0000313" key="14">
    <source>
        <dbReference type="EMBL" id="BCX47781.1"/>
    </source>
</evidence>
<organism evidence="14 15">
    <name type="scientific">Haloferula helveola</name>
    <dbReference type="NCBI Taxonomy" id="490095"/>
    <lineage>
        <taxon>Bacteria</taxon>
        <taxon>Pseudomonadati</taxon>
        <taxon>Verrucomicrobiota</taxon>
        <taxon>Verrucomicrobiia</taxon>
        <taxon>Verrucomicrobiales</taxon>
        <taxon>Verrucomicrobiaceae</taxon>
        <taxon>Haloferula</taxon>
    </lineage>
</organism>
<feature type="transmembrane region" description="Helical" evidence="12">
    <location>
        <begin position="74"/>
        <end position="94"/>
    </location>
</feature>
<keyword evidence="6" id="KW-0851">Voltage-gated channel</keyword>
<accession>A0ABM7RCK0</accession>
<feature type="domain" description="Ion transport" evidence="13">
    <location>
        <begin position="17"/>
        <end position="229"/>
    </location>
</feature>
<keyword evidence="5" id="KW-0631">Potassium channel</keyword>
<dbReference type="InterPro" id="IPR005821">
    <property type="entry name" value="Ion_trans_dom"/>
</dbReference>
<protein>
    <submittedName>
        <fullName evidence="14">Ion transport protein</fullName>
    </submittedName>
</protein>
<evidence type="ECO:0000256" key="10">
    <source>
        <dbReference type="ARBA" id="ARBA00023136"/>
    </source>
</evidence>
<evidence type="ECO:0000256" key="2">
    <source>
        <dbReference type="ARBA" id="ARBA00022448"/>
    </source>
</evidence>
<feature type="transmembrane region" description="Helical" evidence="12">
    <location>
        <begin position="171"/>
        <end position="188"/>
    </location>
</feature>
<dbReference type="SUPFAM" id="SSF81324">
    <property type="entry name" value="Voltage-gated potassium channels"/>
    <property type="match status" value="1"/>
</dbReference>
<name>A0ABM7RCK0_9BACT</name>
<dbReference type="Proteomes" id="UP001374893">
    <property type="component" value="Chromosome"/>
</dbReference>
<sequence length="230" mass="25766">MNVIQHDDKGRVSFGSWDFLIQALIVLNLIAFAIETLPGIPQGWQPPLRIFEVGSVTVFTLEYLLRLLLGRPRLSYALSFFGIVDLLAILPFYLATGFDLRSIRAFRLLRLFRLLKLARYSSAMQRFHRAFLIAREELVLFGATALIVLYLSAVGIYYFERDAQPEAFGSVFHSLWWSVATLTTVGYGDVHPVTVGGRVFTFFVLIVGLGIVAVPTGLFASALSKARETE</sequence>
<keyword evidence="2" id="KW-0813">Transport</keyword>
<comment type="subcellular location">
    <subcellularLocation>
        <location evidence="1">Membrane</location>
        <topology evidence="1">Multi-pass membrane protein</topology>
    </subcellularLocation>
</comment>
<feature type="transmembrane region" description="Helical" evidence="12">
    <location>
        <begin position="46"/>
        <end position="65"/>
    </location>
</feature>
<keyword evidence="7" id="KW-0630">Potassium</keyword>
<dbReference type="Pfam" id="PF00520">
    <property type="entry name" value="Ion_trans"/>
    <property type="match status" value="1"/>
</dbReference>
<keyword evidence="11" id="KW-0407">Ion channel</keyword>
<evidence type="ECO:0000256" key="9">
    <source>
        <dbReference type="ARBA" id="ARBA00023065"/>
    </source>
</evidence>
<feature type="transmembrane region" description="Helical" evidence="12">
    <location>
        <begin position="12"/>
        <end position="34"/>
    </location>
</feature>
<gene>
    <name evidence="14" type="ORF">HAHE_16890</name>
</gene>
<dbReference type="InterPro" id="IPR027359">
    <property type="entry name" value="Volt_channel_dom_sf"/>
</dbReference>
<dbReference type="PANTHER" id="PTHR11537">
    <property type="entry name" value="VOLTAGE-GATED POTASSIUM CHANNEL"/>
    <property type="match status" value="1"/>
</dbReference>
<evidence type="ECO:0000256" key="12">
    <source>
        <dbReference type="SAM" id="Phobius"/>
    </source>
</evidence>
<keyword evidence="8 12" id="KW-1133">Transmembrane helix</keyword>
<dbReference type="RefSeq" id="WP_338690166.1">
    <property type="nucleotide sequence ID" value="NZ_AP024702.1"/>
</dbReference>
<dbReference type="Gene3D" id="1.10.287.70">
    <property type="match status" value="1"/>
</dbReference>
<keyword evidence="15" id="KW-1185">Reference proteome</keyword>
<evidence type="ECO:0000313" key="15">
    <source>
        <dbReference type="Proteomes" id="UP001374893"/>
    </source>
</evidence>
<evidence type="ECO:0000256" key="4">
    <source>
        <dbReference type="ARBA" id="ARBA00022692"/>
    </source>
</evidence>
<evidence type="ECO:0000256" key="5">
    <source>
        <dbReference type="ARBA" id="ARBA00022826"/>
    </source>
</evidence>
<feature type="transmembrane region" description="Helical" evidence="12">
    <location>
        <begin position="138"/>
        <end position="159"/>
    </location>
</feature>
<dbReference type="InterPro" id="IPR028325">
    <property type="entry name" value="VG_K_chnl"/>
</dbReference>
<proteinExistence type="predicted"/>